<feature type="domain" description="2EXR" evidence="1">
    <location>
        <begin position="12"/>
        <end position="130"/>
    </location>
</feature>
<dbReference type="PANTHER" id="PTHR35910">
    <property type="entry name" value="2EXR DOMAIN-CONTAINING PROTEIN"/>
    <property type="match status" value="1"/>
</dbReference>
<dbReference type="Proteomes" id="UP001174934">
    <property type="component" value="Unassembled WGS sequence"/>
</dbReference>
<organism evidence="2 3">
    <name type="scientific">Bombardia bombarda</name>
    <dbReference type="NCBI Taxonomy" id="252184"/>
    <lineage>
        <taxon>Eukaryota</taxon>
        <taxon>Fungi</taxon>
        <taxon>Dikarya</taxon>
        <taxon>Ascomycota</taxon>
        <taxon>Pezizomycotina</taxon>
        <taxon>Sordariomycetes</taxon>
        <taxon>Sordariomycetidae</taxon>
        <taxon>Sordariales</taxon>
        <taxon>Lasiosphaeriaceae</taxon>
        <taxon>Bombardia</taxon>
    </lineage>
</organism>
<reference evidence="2" key="1">
    <citation type="submission" date="2023-06" db="EMBL/GenBank/DDBJ databases">
        <title>Genome-scale phylogeny and comparative genomics of the fungal order Sordariales.</title>
        <authorList>
            <consortium name="Lawrence Berkeley National Laboratory"/>
            <person name="Hensen N."/>
            <person name="Bonometti L."/>
            <person name="Westerberg I."/>
            <person name="Brannstrom I.O."/>
            <person name="Guillou S."/>
            <person name="Cros-Aarteil S."/>
            <person name="Calhoun S."/>
            <person name="Haridas S."/>
            <person name="Kuo A."/>
            <person name="Mondo S."/>
            <person name="Pangilinan J."/>
            <person name="Riley R."/>
            <person name="LaButti K."/>
            <person name="Andreopoulos B."/>
            <person name="Lipzen A."/>
            <person name="Chen C."/>
            <person name="Yanf M."/>
            <person name="Daum C."/>
            <person name="Ng V."/>
            <person name="Clum A."/>
            <person name="Steindorff A."/>
            <person name="Ohm R."/>
            <person name="Martin F."/>
            <person name="Silar P."/>
            <person name="Natvig D."/>
            <person name="Lalanne C."/>
            <person name="Gautier V."/>
            <person name="Ament-velasquez S.L."/>
            <person name="Kruys A."/>
            <person name="Hutchinson M.I."/>
            <person name="Powell A.J."/>
            <person name="Barry K."/>
            <person name="Miller A.N."/>
            <person name="Grigoriev I.V."/>
            <person name="Debuchy R."/>
            <person name="Gladieux P."/>
            <person name="Thoren M.H."/>
            <person name="Johannesson H."/>
        </authorList>
    </citation>
    <scope>NUCLEOTIDE SEQUENCE</scope>
    <source>
        <strain evidence="2">SMH3391-2</strain>
    </source>
</reference>
<dbReference type="PANTHER" id="PTHR35910:SF6">
    <property type="entry name" value="2EXR DOMAIN-CONTAINING PROTEIN"/>
    <property type="match status" value="1"/>
</dbReference>
<gene>
    <name evidence="2" type="ORF">B0T17DRAFT_545657</name>
</gene>
<name>A0AA39W9Q3_9PEZI</name>
<dbReference type="AlphaFoldDB" id="A0AA39W9Q3"/>
<dbReference type="InterPro" id="IPR045518">
    <property type="entry name" value="2EXR"/>
</dbReference>
<keyword evidence="3" id="KW-1185">Reference proteome</keyword>
<dbReference type="EMBL" id="JAULSR010000011">
    <property type="protein sequence ID" value="KAK0609987.1"/>
    <property type="molecule type" value="Genomic_DNA"/>
</dbReference>
<sequence>MAQENPTQRAGPAFNDLPVEIRLMIYAATWETRRMALHFEVTEFDVQDPNGNHVFYQDDLCSLIHLSRSFHAPDIYKANIRDIIIDVHYSHAPVTLHLNRESRHETLRHYCPVFPTADHVTYFNPALDTMEVRWRYDTKNPDNALESMLKALKIVKHLVIDREFPLNFFVWGPAATPGLLTRMERLVPCVQTIDLFYHSFSDDYDEHEPPVRVCRTKNLPITRVAKDKYGLVDGKWQPCGVQYTSVVEDSGTHQRPIDVLQRDGVLLFEEDGREGDLTSYNDWSVLILLDRNWSVKPEHIRLLAAFRRLTMQDNTRLDNPTSEMIEERLRIMGRTMGYTTFLGCNVDGVCFDWFLDTRTPLSWQSNWISREGFDDSCARSSETRHLDSWTFEWLRTLGVETRKKVDDLVGLEWVKGEPGVYEWLIGIYPMLYLYEGYYD</sequence>
<accession>A0AA39W9Q3</accession>
<proteinExistence type="predicted"/>
<dbReference type="Pfam" id="PF20150">
    <property type="entry name" value="2EXR"/>
    <property type="match status" value="1"/>
</dbReference>
<evidence type="ECO:0000313" key="3">
    <source>
        <dbReference type="Proteomes" id="UP001174934"/>
    </source>
</evidence>
<evidence type="ECO:0000313" key="2">
    <source>
        <dbReference type="EMBL" id="KAK0609987.1"/>
    </source>
</evidence>
<protein>
    <recommendedName>
        <fullName evidence="1">2EXR domain-containing protein</fullName>
    </recommendedName>
</protein>
<evidence type="ECO:0000259" key="1">
    <source>
        <dbReference type="Pfam" id="PF20150"/>
    </source>
</evidence>
<comment type="caution">
    <text evidence="2">The sequence shown here is derived from an EMBL/GenBank/DDBJ whole genome shotgun (WGS) entry which is preliminary data.</text>
</comment>